<protein>
    <submittedName>
        <fullName evidence="1">Uncharacterized protein</fullName>
    </submittedName>
</protein>
<reference evidence="1" key="2">
    <citation type="submission" date="2020-11" db="EMBL/GenBank/DDBJ databases">
        <authorList>
            <person name="McCartney M.A."/>
            <person name="Auch B."/>
            <person name="Kono T."/>
            <person name="Mallez S."/>
            <person name="Becker A."/>
            <person name="Gohl D.M."/>
            <person name="Silverstein K.A.T."/>
            <person name="Koren S."/>
            <person name="Bechman K.B."/>
            <person name="Herman A."/>
            <person name="Abrahante J.E."/>
            <person name="Garbe J."/>
        </authorList>
    </citation>
    <scope>NUCLEOTIDE SEQUENCE</scope>
    <source>
        <strain evidence="1">Duluth1</strain>
        <tissue evidence="1">Whole animal</tissue>
    </source>
</reference>
<evidence type="ECO:0000313" key="1">
    <source>
        <dbReference type="EMBL" id="KAH3874980.1"/>
    </source>
</evidence>
<dbReference type="AlphaFoldDB" id="A0A9D4RQI1"/>
<gene>
    <name evidence="1" type="ORF">DPMN_038238</name>
</gene>
<reference evidence="1" key="1">
    <citation type="journal article" date="2019" name="bioRxiv">
        <title>The Genome of the Zebra Mussel, Dreissena polymorpha: A Resource for Invasive Species Research.</title>
        <authorList>
            <person name="McCartney M.A."/>
            <person name="Auch B."/>
            <person name="Kono T."/>
            <person name="Mallez S."/>
            <person name="Zhang Y."/>
            <person name="Obille A."/>
            <person name="Becker A."/>
            <person name="Abrahante J.E."/>
            <person name="Garbe J."/>
            <person name="Badalamenti J.P."/>
            <person name="Herman A."/>
            <person name="Mangelson H."/>
            <person name="Liachko I."/>
            <person name="Sullivan S."/>
            <person name="Sone E.D."/>
            <person name="Koren S."/>
            <person name="Silverstein K.A.T."/>
            <person name="Beckman K.B."/>
            <person name="Gohl D.M."/>
        </authorList>
    </citation>
    <scope>NUCLEOTIDE SEQUENCE</scope>
    <source>
        <strain evidence="1">Duluth1</strain>
        <tissue evidence="1">Whole animal</tissue>
    </source>
</reference>
<organism evidence="1 2">
    <name type="scientific">Dreissena polymorpha</name>
    <name type="common">Zebra mussel</name>
    <name type="synonym">Mytilus polymorpha</name>
    <dbReference type="NCBI Taxonomy" id="45954"/>
    <lineage>
        <taxon>Eukaryota</taxon>
        <taxon>Metazoa</taxon>
        <taxon>Spiralia</taxon>
        <taxon>Lophotrochozoa</taxon>
        <taxon>Mollusca</taxon>
        <taxon>Bivalvia</taxon>
        <taxon>Autobranchia</taxon>
        <taxon>Heteroconchia</taxon>
        <taxon>Euheterodonta</taxon>
        <taxon>Imparidentia</taxon>
        <taxon>Neoheterodontei</taxon>
        <taxon>Myida</taxon>
        <taxon>Dreissenoidea</taxon>
        <taxon>Dreissenidae</taxon>
        <taxon>Dreissena</taxon>
    </lineage>
</organism>
<proteinExistence type="predicted"/>
<evidence type="ECO:0000313" key="2">
    <source>
        <dbReference type="Proteomes" id="UP000828390"/>
    </source>
</evidence>
<comment type="caution">
    <text evidence="1">The sequence shown here is derived from an EMBL/GenBank/DDBJ whole genome shotgun (WGS) entry which is preliminary data.</text>
</comment>
<dbReference type="PANTHER" id="PTHR47018:SF3">
    <property type="entry name" value="MYCBP-ASSOCIATED PROTEIN"/>
    <property type="match status" value="1"/>
</dbReference>
<accession>A0A9D4RQI1</accession>
<keyword evidence="2" id="KW-1185">Reference proteome</keyword>
<name>A0A9D4RQI1_DREPO</name>
<dbReference type="EMBL" id="JAIWYP010000002">
    <property type="protein sequence ID" value="KAH3874980.1"/>
    <property type="molecule type" value="Genomic_DNA"/>
</dbReference>
<dbReference type="Proteomes" id="UP000828390">
    <property type="component" value="Unassembled WGS sequence"/>
</dbReference>
<sequence>MKEHENVDRIKAAILSHGNPFAAEGDQLYNFITHAYVPQEYVPQILNIYDTGQKLYKDYVAERINGDVSLWAPVKKQNNKMYMSGNLKQTVKIRDQSVDLKETKDLYGRLMVLATLNRDIDQKNAIGNYEFTLTPRALFAPDGSILPCNDKSKLTHSLENLSKTNENPTDAQAAETTEQTDDIVDAVTPFQGPSTSRRIAVVDGMVLVQKMTTKPATIITVKDLGQHFNYRLMTLTAGSDEIILVLDTYKLDSLKQKTREKRRQGKDPVQYQMADDTSIKHIPMGRFLSHEKTKADRTVYLAEATLKYNENSPK</sequence>
<dbReference type="PANTHER" id="PTHR47018">
    <property type="entry name" value="CXC DOMAIN-CONTAINING PROTEIN-RELATED"/>
    <property type="match status" value="1"/>
</dbReference>